<evidence type="ECO:0000256" key="8">
    <source>
        <dbReference type="SAM" id="Phobius"/>
    </source>
</evidence>
<accession>A0A6J1C6Y4</accession>
<protein>
    <recommendedName>
        <fullName evidence="6">Complex I assembly factor TIMMDC1, mitochondrial</fullName>
    </recommendedName>
    <alternativeName>
        <fullName evidence="7">Translocase of inner mitochondrial membrane domain-containing protein 1</fullName>
    </alternativeName>
</protein>
<feature type="transmembrane region" description="Helical" evidence="8">
    <location>
        <begin position="116"/>
        <end position="138"/>
    </location>
</feature>
<evidence type="ECO:0000313" key="10">
    <source>
        <dbReference type="RefSeq" id="XP_022136982.1"/>
    </source>
</evidence>
<evidence type="ECO:0000256" key="1">
    <source>
        <dbReference type="ARBA" id="ARBA00004141"/>
    </source>
</evidence>
<dbReference type="Proteomes" id="UP000504603">
    <property type="component" value="Unplaced"/>
</dbReference>
<keyword evidence="3 8" id="KW-0812">Transmembrane</keyword>
<keyword evidence="9" id="KW-1185">Reference proteome</keyword>
<dbReference type="KEGG" id="mcha:111008556"/>
<dbReference type="GO" id="GO:0032981">
    <property type="term" value="P:mitochondrial respiratory chain complex I assembly"/>
    <property type="evidence" value="ECO:0007669"/>
    <property type="project" value="InterPro"/>
</dbReference>
<dbReference type="OrthoDB" id="509993at2759"/>
<keyword evidence="4 8" id="KW-1133">Transmembrane helix</keyword>
<feature type="transmembrane region" description="Helical" evidence="8">
    <location>
        <begin position="85"/>
        <end position="104"/>
    </location>
</feature>
<evidence type="ECO:0000256" key="6">
    <source>
        <dbReference type="ARBA" id="ARBA00040778"/>
    </source>
</evidence>
<comment type="similarity">
    <text evidence="2">Belongs to the Tim17/Tim22/Tim23 family.</text>
</comment>
<dbReference type="PANTHER" id="PTHR13002:SF1">
    <property type="entry name" value="COMPLEX I ASSEMBLY FACTOR TIMMDC1, MITOCHONDRIAL"/>
    <property type="match status" value="1"/>
</dbReference>
<evidence type="ECO:0000313" key="9">
    <source>
        <dbReference type="Proteomes" id="UP000504603"/>
    </source>
</evidence>
<evidence type="ECO:0000256" key="2">
    <source>
        <dbReference type="ARBA" id="ARBA00008444"/>
    </source>
</evidence>
<keyword evidence="5 8" id="KW-0472">Membrane</keyword>
<proteinExistence type="inferred from homology"/>
<gene>
    <name evidence="10" type="primary">LOC111008556</name>
</gene>
<dbReference type="AlphaFoldDB" id="A0A6J1C6Y4"/>
<dbReference type="Pfam" id="PF02466">
    <property type="entry name" value="Tim17"/>
    <property type="match status" value="1"/>
</dbReference>
<feature type="transmembrane region" description="Helical" evidence="8">
    <location>
        <begin position="145"/>
        <end position="164"/>
    </location>
</feature>
<name>A0A6J1C6Y4_MOMCH</name>
<dbReference type="GeneID" id="111008556"/>
<dbReference type="GO" id="GO:0005739">
    <property type="term" value="C:mitochondrion"/>
    <property type="evidence" value="ECO:0007669"/>
    <property type="project" value="TreeGrafter"/>
</dbReference>
<evidence type="ECO:0000256" key="3">
    <source>
        <dbReference type="ARBA" id="ARBA00022692"/>
    </source>
</evidence>
<organism evidence="9 10">
    <name type="scientific">Momordica charantia</name>
    <name type="common">Bitter gourd</name>
    <name type="synonym">Balsam pear</name>
    <dbReference type="NCBI Taxonomy" id="3673"/>
    <lineage>
        <taxon>Eukaryota</taxon>
        <taxon>Viridiplantae</taxon>
        <taxon>Streptophyta</taxon>
        <taxon>Embryophyta</taxon>
        <taxon>Tracheophyta</taxon>
        <taxon>Spermatophyta</taxon>
        <taxon>Magnoliopsida</taxon>
        <taxon>eudicotyledons</taxon>
        <taxon>Gunneridae</taxon>
        <taxon>Pentapetalae</taxon>
        <taxon>rosids</taxon>
        <taxon>fabids</taxon>
        <taxon>Cucurbitales</taxon>
        <taxon>Cucurbitaceae</taxon>
        <taxon>Momordiceae</taxon>
        <taxon>Momordica</taxon>
    </lineage>
</organism>
<sequence>MEAAEKSEETASSGTNKLPGMVNWGTATTIGVFAGMFYGGSKEAAASVSKDAEVTLKLGSTPDKREQYRLIRDAMEKRFIRVTRGSIVGGVRLGMFTAAFYGLQNLLAEKRGVHDVFNVAAAGSATAATFGVILPGSLKWRARNVALGSVLGAAFCFPLGWLHLKLVEKANEGNQALAYPNTVQKGESKSGVGAAIERLGESLNK</sequence>
<evidence type="ECO:0000256" key="5">
    <source>
        <dbReference type="ARBA" id="ARBA00023136"/>
    </source>
</evidence>
<comment type="subcellular location">
    <subcellularLocation>
        <location evidence="1">Membrane</location>
        <topology evidence="1">Multi-pass membrane protein</topology>
    </subcellularLocation>
</comment>
<dbReference type="GO" id="GO:0016020">
    <property type="term" value="C:membrane"/>
    <property type="evidence" value="ECO:0007669"/>
    <property type="project" value="UniProtKB-SubCell"/>
</dbReference>
<dbReference type="InterPro" id="IPR055299">
    <property type="entry name" value="TIMMDC1"/>
</dbReference>
<reference evidence="10" key="1">
    <citation type="submission" date="2025-08" db="UniProtKB">
        <authorList>
            <consortium name="RefSeq"/>
        </authorList>
    </citation>
    <scope>IDENTIFICATION</scope>
    <source>
        <strain evidence="10">OHB3-1</strain>
    </source>
</reference>
<evidence type="ECO:0000256" key="4">
    <source>
        <dbReference type="ARBA" id="ARBA00022989"/>
    </source>
</evidence>
<evidence type="ECO:0000256" key="7">
    <source>
        <dbReference type="ARBA" id="ARBA00041344"/>
    </source>
</evidence>
<dbReference type="RefSeq" id="XP_022136982.1">
    <property type="nucleotide sequence ID" value="XM_022281290.1"/>
</dbReference>
<dbReference type="PANTHER" id="PTHR13002">
    <property type="entry name" value="C3ORF1 PROTEIN-RELATED"/>
    <property type="match status" value="1"/>
</dbReference>